<organism evidence="1 2">
    <name type="scientific">Streptococcus sanguinis SK1087</name>
    <dbReference type="NCBI Taxonomy" id="888824"/>
    <lineage>
        <taxon>Bacteria</taxon>
        <taxon>Bacillati</taxon>
        <taxon>Bacillota</taxon>
        <taxon>Bacilli</taxon>
        <taxon>Lactobacillales</taxon>
        <taxon>Streptococcaceae</taxon>
        <taxon>Streptococcus</taxon>
    </lineage>
</organism>
<reference evidence="1 2" key="1">
    <citation type="submission" date="2011-03" db="EMBL/GenBank/DDBJ databases">
        <authorList>
            <person name="Muzny D."/>
            <person name="Qin X."/>
            <person name="Deng J."/>
            <person name="Jiang H."/>
            <person name="Liu Y."/>
            <person name="Qu J."/>
            <person name="Song X.-Z."/>
            <person name="Zhang L."/>
            <person name="Thornton R."/>
            <person name="Coyle M."/>
            <person name="Francisco L."/>
            <person name="Jackson L."/>
            <person name="Javaid M."/>
            <person name="Korchina V."/>
            <person name="Kovar C."/>
            <person name="Mata R."/>
            <person name="Mathew T."/>
            <person name="Ngo R."/>
            <person name="Nguyen L."/>
            <person name="Nguyen N."/>
            <person name="Okwuonu G."/>
            <person name="Ongeri F."/>
            <person name="Pham C."/>
            <person name="Simmons D."/>
            <person name="Wilczek-Boney K."/>
            <person name="Hale W."/>
            <person name="Jakkamsetti A."/>
            <person name="Pham P."/>
            <person name="Ruth R."/>
            <person name="San Lucas F."/>
            <person name="Warren J."/>
            <person name="Zhang J."/>
            <person name="Zhao Z."/>
            <person name="Zhou C."/>
            <person name="Zhu D."/>
            <person name="Lee S."/>
            <person name="Bess C."/>
            <person name="Blankenburg K."/>
            <person name="Forbes L."/>
            <person name="Fu Q."/>
            <person name="Gubbala S."/>
            <person name="Hirani K."/>
            <person name="Jayaseelan J.C."/>
            <person name="Lara F."/>
            <person name="Munidasa M."/>
            <person name="Palculict T."/>
            <person name="Patil S."/>
            <person name="Pu L.-L."/>
            <person name="Saada N."/>
            <person name="Tang L."/>
            <person name="Weissenberger G."/>
            <person name="Zhu Y."/>
            <person name="Hemphill L."/>
            <person name="Shang Y."/>
            <person name="Youmans B."/>
            <person name="Ayvaz T."/>
            <person name="Ross M."/>
            <person name="Santibanez J."/>
            <person name="Aqrawi P."/>
            <person name="Gross S."/>
            <person name="Joshi V."/>
            <person name="Fowler G."/>
            <person name="Nazareth L."/>
            <person name="Reid J."/>
            <person name="Worley K."/>
            <person name="Petrosino J."/>
            <person name="Highlander S."/>
            <person name="Gibbs R."/>
        </authorList>
    </citation>
    <scope>NUCLEOTIDE SEQUENCE [LARGE SCALE GENOMIC DNA]</scope>
    <source>
        <strain evidence="1 2">SK1087</strain>
    </source>
</reference>
<gene>
    <name evidence="1" type="ORF">HMPREF9397_1535</name>
</gene>
<evidence type="ECO:0000313" key="1">
    <source>
        <dbReference type="EMBL" id="EGG39464.1"/>
    </source>
</evidence>
<dbReference type="EMBL" id="AFDP01000017">
    <property type="protein sequence ID" value="EGG39464.1"/>
    <property type="molecule type" value="Genomic_DNA"/>
</dbReference>
<protein>
    <submittedName>
        <fullName evidence="1">Uncharacterized protein</fullName>
    </submittedName>
</protein>
<comment type="caution">
    <text evidence="1">The sequence shown here is derived from an EMBL/GenBank/DDBJ whole genome shotgun (WGS) entry which is preliminary data.</text>
</comment>
<accession>F3SK63</accession>
<name>F3SK63_STRSA</name>
<proteinExistence type="predicted"/>
<dbReference type="AlphaFoldDB" id="F3SK63"/>
<dbReference type="HOGENOM" id="CLU_3222831_0_0_9"/>
<evidence type="ECO:0000313" key="2">
    <source>
        <dbReference type="Proteomes" id="UP000003378"/>
    </source>
</evidence>
<sequence>MSIMNFWIKKETYKGRDINLGLSFIKKIETDLLGAYPPKSLSHFTIY</sequence>
<dbReference type="Proteomes" id="UP000003378">
    <property type="component" value="Unassembled WGS sequence"/>
</dbReference>